<organism evidence="2 3">
    <name type="scientific">Candidatus Zymogenus saltonus</name>
    <dbReference type="NCBI Taxonomy" id="2844893"/>
    <lineage>
        <taxon>Bacteria</taxon>
        <taxon>Deltaproteobacteria</taxon>
        <taxon>Candidatus Zymogenia</taxon>
        <taxon>Candidatus Zymogeniales</taxon>
        <taxon>Candidatus Zymogenaceae</taxon>
        <taxon>Candidatus Zymogenus</taxon>
    </lineage>
</organism>
<name>A0A9D8KE11_9DELT</name>
<feature type="transmembrane region" description="Helical" evidence="1">
    <location>
        <begin position="6"/>
        <end position="26"/>
    </location>
</feature>
<evidence type="ECO:0000313" key="3">
    <source>
        <dbReference type="Proteomes" id="UP000809273"/>
    </source>
</evidence>
<sequence>MPEKQFFIGFILFFVWILASTLSIYLGARLAHIEKNTLWRSFFVAFVSGFLLLIVVSITRDTTGANLLIWVVLYAAIALPIIKWVFKTTFKKIVIPWILTVLCLGIAFLIRHFLIDIL</sequence>
<evidence type="ECO:0000256" key="1">
    <source>
        <dbReference type="SAM" id="Phobius"/>
    </source>
</evidence>
<gene>
    <name evidence="2" type="ORF">JW984_04140</name>
</gene>
<dbReference type="EMBL" id="JAFGIX010000020">
    <property type="protein sequence ID" value="MBN1572369.1"/>
    <property type="molecule type" value="Genomic_DNA"/>
</dbReference>
<evidence type="ECO:0000313" key="2">
    <source>
        <dbReference type="EMBL" id="MBN1572369.1"/>
    </source>
</evidence>
<feature type="transmembrane region" description="Helical" evidence="1">
    <location>
        <begin position="93"/>
        <end position="114"/>
    </location>
</feature>
<dbReference type="AlphaFoldDB" id="A0A9D8KE11"/>
<keyword evidence="1" id="KW-1133">Transmembrane helix</keyword>
<dbReference type="Proteomes" id="UP000809273">
    <property type="component" value="Unassembled WGS sequence"/>
</dbReference>
<comment type="caution">
    <text evidence="2">The sequence shown here is derived from an EMBL/GenBank/DDBJ whole genome shotgun (WGS) entry which is preliminary data.</text>
</comment>
<protein>
    <submittedName>
        <fullName evidence="2">Uncharacterized protein</fullName>
    </submittedName>
</protein>
<keyword evidence="1" id="KW-0812">Transmembrane</keyword>
<keyword evidence="1" id="KW-0472">Membrane</keyword>
<reference evidence="2" key="1">
    <citation type="journal article" date="2021" name="Environ. Microbiol.">
        <title>Genomic characterization of three novel Desulfobacterota classes expand the metabolic and phylogenetic diversity of the phylum.</title>
        <authorList>
            <person name="Murphy C.L."/>
            <person name="Biggerstaff J."/>
            <person name="Eichhorn A."/>
            <person name="Ewing E."/>
            <person name="Shahan R."/>
            <person name="Soriano D."/>
            <person name="Stewart S."/>
            <person name="VanMol K."/>
            <person name="Walker R."/>
            <person name="Walters P."/>
            <person name="Elshahed M.S."/>
            <person name="Youssef N.H."/>
        </authorList>
    </citation>
    <scope>NUCLEOTIDE SEQUENCE</scope>
    <source>
        <strain evidence="2">Zod_Metabat.24</strain>
    </source>
</reference>
<feature type="transmembrane region" description="Helical" evidence="1">
    <location>
        <begin position="65"/>
        <end position="86"/>
    </location>
</feature>
<feature type="transmembrane region" description="Helical" evidence="1">
    <location>
        <begin position="38"/>
        <end position="59"/>
    </location>
</feature>
<accession>A0A9D8KE11</accession>
<reference evidence="2" key="2">
    <citation type="submission" date="2021-01" db="EMBL/GenBank/DDBJ databases">
        <authorList>
            <person name="Hahn C.R."/>
            <person name="Youssef N.H."/>
            <person name="Elshahed M."/>
        </authorList>
    </citation>
    <scope>NUCLEOTIDE SEQUENCE</scope>
    <source>
        <strain evidence="2">Zod_Metabat.24</strain>
    </source>
</reference>
<proteinExistence type="predicted"/>